<dbReference type="EMBL" id="CAIF01000084">
    <property type="protein sequence ID" value="CCH43579.1"/>
    <property type="molecule type" value="Genomic_DNA"/>
</dbReference>
<evidence type="ECO:0000313" key="3">
    <source>
        <dbReference type="Proteomes" id="UP000009328"/>
    </source>
</evidence>
<dbReference type="InParanoid" id="K0KQ86"/>
<dbReference type="HOGENOM" id="CLU_1961295_0_0_1"/>
<evidence type="ECO:0000256" key="1">
    <source>
        <dbReference type="SAM" id="Phobius"/>
    </source>
</evidence>
<keyword evidence="1" id="KW-0472">Membrane</keyword>
<feature type="transmembrane region" description="Helical" evidence="1">
    <location>
        <begin position="12"/>
        <end position="32"/>
    </location>
</feature>
<sequence>MSKLRVDLKLATDIVLAIGGAVSAYYMVHLLMNQEGPAAKSSETKKKADASLKRLKVLNPDLKLDLNDYENAVLASVVTPFEIDVKFDGEYITIHLPLCFRDKTNKFLQILEVYKTLLMNYRKVFFIH</sequence>
<name>K0KQ86_WICCF</name>
<dbReference type="AlphaFoldDB" id="K0KQ86"/>
<proteinExistence type="predicted"/>
<evidence type="ECO:0000313" key="2">
    <source>
        <dbReference type="EMBL" id="CCH43579.1"/>
    </source>
</evidence>
<keyword evidence="1" id="KW-1133">Transmembrane helix</keyword>
<reference evidence="2 3" key="1">
    <citation type="journal article" date="2012" name="Eukaryot. Cell">
        <title>Draft genome sequence of Wickerhamomyces ciferrii NRRL Y-1031 F-60-10.</title>
        <authorList>
            <person name="Schneider J."/>
            <person name="Andrea H."/>
            <person name="Blom J."/>
            <person name="Jaenicke S."/>
            <person name="Ruckert C."/>
            <person name="Schorsch C."/>
            <person name="Szczepanowski R."/>
            <person name="Farwick M."/>
            <person name="Goesmann A."/>
            <person name="Puhler A."/>
            <person name="Schaffer S."/>
            <person name="Tauch A."/>
            <person name="Kohler T."/>
            <person name="Brinkrolf K."/>
        </authorList>
    </citation>
    <scope>NUCLEOTIDE SEQUENCE [LARGE SCALE GENOMIC DNA]</scope>
    <source>
        <strain evidence="3">ATCC 14091 / BCRC 22168 / CBS 111 / JCM 3599 / NBRC 0793 / NRRL Y-1031 F-60-10</strain>
    </source>
</reference>
<organism evidence="2 3">
    <name type="scientific">Wickerhamomyces ciferrii (strain ATCC 14091 / BCRC 22168 / CBS 111 / JCM 3599 / NBRC 0793 / NRRL Y-1031 F-60-10)</name>
    <name type="common">Yeast</name>
    <name type="synonym">Pichia ciferrii</name>
    <dbReference type="NCBI Taxonomy" id="1206466"/>
    <lineage>
        <taxon>Eukaryota</taxon>
        <taxon>Fungi</taxon>
        <taxon>Dikarya</taxon>
        <taxon>Ascomycota</taxon>
        <taxon>Saccharomycotina</taxon>
        <taxon>Saccharomycetes</taxon>
        <taxon>Phaffomycetales</taxon>
        <taxon>Wickerhamomycetaceae</taxon>
        <taxon>Wickerhamomyces</taxon>
    </lineage>
</organism>
<accession>K0KQ86</accession>
<dbReference type="Proteomes" id="UP000009328">
    <property type="component" value="Unassembled WGS sequence"/>
</dbReference>
<keyword evidence="3" id="KW-1185">Reference proteome</keyword>
<comment type="caution">
    <text evidence="2">The sequence shown here is derived from an EMBL/GenBank/DDBJ whole genome shotgun (WGS) entry which is preliminary data.</text>
</comment>
<gene>
    <name evidence="2" type="ORF">BN7_3132</name>
</gene>
<dbReference type="STRING" id="1206466.K0KQ86"/>
<keyword evidence="1" id="KW-0812">Transmembrane</keyword>
<protein>
    <submittedName>
        <fullName evidence="2">Uncharacterized protein</fullName>
    </submittedName>
</protein>